<comment type="function">
    <text evidence="1 9">May serve as docking site to facilitate the association of other proteins to the plasma membrane.</text>
</comment>
<sequence length="118" mass="12648">MAVGGLVELRFRLADGSDIGPSKYSSSTTVASLKETVISQWPQDKENGPRSISDIKLINAGKILENNRTLAESRSPLTEAPGDVITMLVVVHSPLSDRHSEISQDQPLKKAGCGCSIM</sequence>
<dbReference type="Pfam" id="PF13881">
    <property type="entry name" value="Rad60-SLD_2"/>
    <property type="match status" value="1"/>
</dbReference>
<gene>
    <name evidence="11" type="primary">MUB6</name>
    <name evidence="11" type="ORF">AAHA92_04230</name>
</gene>
<evidence type="ECO:0000256" key="9">
    <source>
        <dbReference type="PIRNR" id="PIRNR032572"/>
    </source>
</evidence>
<comment type="caution">
    <text evidence="11">The sequence shown here is derived from an EMBL/GenBank/DDBJ whole genome shotgun (WGS) entry which is preliminary data.</text>
</comment>
<evidence type="ECO:0000256" key="6">
    <source>
        <dbReference type="ARBA" id="ARBA00023139"/>
    </source>
</evidence>
<evidence type="ECO:0000259" key="10">
    <source>
        <dbReference type="PROSITE" id="PS50053"/>
    </source>
</evidence>
<dbReference type="InterPro" id="IPR029071">
    <property type="entry name" value="Ubiquitin-like_domsf"/>
</dbReference>
<dbReference type="GO" id="GO:0005886">
    <property type="term" value="C:plasma membrane"/>
    <property type="evidence" value="ECO:0007669"/>
    <property type="project" value="UniProtKB-SubCell"/>
</dbReference>
<dbReference type="Proteomes" id="UP001567538">
    <property type="component" value="Unassembled WGS sequence"/>
</dbReference>
<evidence type="ECO:0000256" key="3">
    <source>
        <dbReference type="ARBA" id="ARBA00022475"/>
    </source>
</evidence>
<dbReference type="AlphaFoldDB" id="A0ABD1I0E8"/>
<keyword evidence="12" id="KW-1185">Reference proteome</keyword>
<dbReference type="InterPro" id="IPR040015">
    <property type="entry name" value="UBL3-like"/>
</dbReference>
<dbReference type="SUPFAM" id="SSF54236">
    <property type="entry name" value="Ubiquitin-like"/>
    <property type="match status" value="1"/>
</dbReference>
<evidence type="ECO:0000256" key="8">
    <source>
        <dbReference type="ARBA" id="ARBA00023289"/>
    </source>
</evidence>
<evidence type="ECO:0000313" key="12">
    <source>
        <dbReference type="Proteomes" id="UP001567538"/>
    </source>
</evidence>
<proteinExistence type="predicted"/>
<dbReference type="InterPro" id="IPR039540">
    <property type="entry name" value="UBL3-like_ubiquitin_dom"/>
</dbReference>
<reference evidence="11 12" key="1">
    <citation type="submission" date="2024-06" db="EMBL/GenBank/DDBJ databases">
        <title>A chromosome level genome sequence of Diviner's sage (Salvia divinorum).</title>
        <authorList>
            <person name="Ford S.A."/>
            <person name="Ro D.-K."/>
            <person name="Ness R.W."/>
            <person name="Phillips M.A."/>
        </authorList>
    </citation>
    <scope>NUCLEOTIDE SEQUENCE [LARGE SCALE GENOMIC DNA]</scope>
    <source>
        <strain evidence="11">SAF-2024a</strain>
        <tissue evidence="11">Leaf</tissue>
    </source>
</reference>
<evidence type="ECO:0000256" key="4">
    <source>
        <dbReference type="ARBA" id="ARBA00022481"/>
    </source>
</evidence>
<organism evidence="11 12">
    <name type="scientific">Salvia divinorum</name>
    <name type="common">Maria pastora</name>
    <name type="synonym">Diviner's sage</name>
    <dbReference type="NCBI Taxonomy" id="28513"/>
    <lineage>
        <taxon>Eukaryota</taxon>
        <taxon>Viridiplantae</taxon>
        <taxon>Streptophyta</taxon>
        <taxon>Embryophyta</taxon>
        <taxon>Tracheophyta</taxon>
        <taxon>Spermatophyta</taxon>
        <taxon>Magnoliopsida</taxon>
        <taxon>eudicotyledons</taxon>
        <taxon>Gunneridae</taxon>
        <taxon>Pentapetalae</taxon>
        <taxon>asterids</taxon>
        <taxon>lamiids</taxon>
        <taxon>Lamiales</taxon>
        <taxon>Lamiaceae</taxon>
        <taxon>Nepetoideae</taxon>
        <taxon>Mentheae</taxon>
        <taxon>Salviinae</taxon>
        <taxon>Salvia</taxon>
        <taxon>Salvia subgen. Calosphace</taxon>
    </lineage>
</organism>
<comment type="subcellular location">
    <subcellularLocation>
        <location evidence="2">Cell membrane</location>
        <topology evidence="2">Lipid-anchor</topology>
    </subcellularLocation>
</comment>
<keyword evidence="7" id="KW-0449">Lipoprotein</keyword>
<evidence type="ECO:0000256" key="2">
    <source>
        <dbReference type="ARBA" id="ARBA00004193"/>
    </source>
</evidence>
<accession>A0ABD1I0E8</accession>
<keyword evidence="3 9" id="KW-1003">Cell membrane</keyword>
<keyword evidence="5 9" id="KW-0472">Membrane</keyword>
<evidence type="ECO:0000256" key="7">
    <source>
        <dbReference type="ARBA" id="ARBA00023288"/>
    </source>
</evidence>
<keyword evidence="4" id="KW-0488">Methylation</keyword>
<evidence type="ECO:0000313" key="11">
    <source>
        <dbReference type="EMBL" id="KAL1561539.1"/>
    </source>
</evidence>
<evidence type="ECO:0000256" key="1">
    <source>
        <dbReference type="ARBA" id="ARBA00002929"/>
    </source>
</evidence>
<dbReference type="PANTHER" id="PTHR13169">
    <property type="entry name" value="UBIQUITIN-LIKE PROTEIN 3 HCG-1 PROTEIN"/>
    <property type="match status" value="1"/>
</dbReference>
<dbReference type="PIRSF" id="PIRSF032572">
    <property type="entry name" value="MUB"/>
    <property type="match status" value="1"/>
</dbReference>
<dbReference type="PROSITE" id="PS50053">
    <property type="entry name" value="UBIQUITIN_2"/>
    <property type="match status" value="1"/>
</dbReference>
<protein>
    <recommendedName>
        <fullName evidence="9">Membrane-anchored ubiquitin-fold protein</fullName>
    </recommendedName>
</protein>
<dbReference type="CDD" id="cd01814">
    <property type="entry name" value="Ubl_MUBs_plant"/>
    <property type="match status" value="1"/>
</dbReference>
<dbReference type="Gene3D" id="3.10.20.90">
    <property type="entry name" value="Phosphatidylinositol 3-kinase Catalytic Subunit, Chain A, domain 1"/>
    <property type="match status" value="1"/>
</dbReference>
<evidence type="ECO:0000256" key="5">
    <source>
        <dbReference type="ARBA" id="ARBA00023136"/>
    </source>
</evidence>
<feature type="domain" description="Ubiquitin-like" evidence="10">
    <location>
        <begin position="7"/>
        <end position="72"/>
    </location>
</feature>
<dbReference type="InterPro" id="IPR000626">
    <property type="entry name" value="Ubiquitin-like_dom"/>
</dbReference>
<keyword evidence="6" id="KW-0564">Palmitate</keyword>
<dbReference type="InterPro" id="IPR017000">
    <property type="entry name" value="MUB"/>
</dbReference>
<name>A0ABD1I0E8_SALDI</name>
<keyword evidence="8" id="KW-0636">Prenylation</keyword>
<dbReference type="EMBL" id="JBEAFC010000003">
    <property type="protein sequence ID" value="KAL1561539.1"/>
    <property type="molecule type" value="Genomic_DNA"/>
</dbReference>
<dbReference type="PANTHER" id="PTHR13169:SF0">
    <property type="entry name" value="UBIQUITIN-LIKE PROTEIN 3"/>
    <property type="match status" value="1"/>
</dbReference>